<evidence type="ECO:0000256" key="3">
    <source>
        <dbReference type="ARBA" id="ARBA00022741"/>
    </source>
</evidence>
<dbReference type="PANTHER" id="PTHR21087">
    <property type="entry name" value="SHIKIMATE KINASE"/>
    <property type="match status" value="1"/>
</dbReference>
<protein>
    <recommendedName>
        <fullName evidence="7">Shikimate kinase</fullName>
        <shortName evidence="7">SK</shortName>
        <ecNumber evidence="7">2.7.1.71</ecNumber>
    </recommendedName>
</protein>
<name>A0ABP9UYQ3_9BACT</name>
<feature type="binding site" evidence="7">
    <location>
        <begin position="37"/>
        <end position="42"/>
    </location>
    <ligand>
        <name>ATP</name>
        <dbReference type="ChEBI" id="CHEBI:30616"/>
    </ligand>
</feature>
<evidence type="ECO:0000256" key="6">
    <source>
        <dbReference type="ARBA" id="ARBA00023141"/>
    </source>
</evidence>
<keyword evidence="5 7" id="KW-0067">ATP-binding</keyword>
<comment type="caution">
    <text evidence="7">Lacks conserved residue(s) required for the propagation of feature annotation.</text>
</comment>
<proteinExistence type="inferred from homology"/>
<comment type="pathway">
    <text evidence="7">Metabolic intermediate biosynthesis; chorismate biosynthesis; chorismate from D-erythrose 4-phosphate and phosphoenolpyruvate: step 5/7.</text>
</comment>
<comment type="similarity">
    <text evidence="7">Belongs to the shikimate kinase family.</text>
</comment>
<feature type="binding site" evidence="7">
    <location>
        <position position="164"/>
    </location>
    <ligand>
        <name>substrate</name>
    </ligand>
</feature>
<keyword evidence="2 7" id="KW-0808">Transferase</keyword>
<keyword evidence="4 7" id="KW-0418">Kinase</keyword>
<dbReference type="InterPro" id="IPR027417">
    <property type="entry name" value="P-loop_NTPase"/>
</dbReference>
<comment type="caution">
    <text evidence="8">The sequence shown here is derived from an EMBL/GenBank/DDBJ whole genome shotgun (WGS) entry which is preliminary data.</text>
</comment>
<keyword evidence="6 7" id="KW-0057">Aromatic amino acid biosynthesis</keyword>
<evidence type="ECO:0000256" key="4">
    <source>
        <dbReference type="ARBA" id="ARBA00022777"/>
    </source>
</evidence>
<comment type="subcellular location">
    <subcellularLocation>
        <location evidence="7">Cytoplasm</location>
    </subcellularLocation>
</comment>
<sequence>MTLEAGHLRITSYTAAMQSESSESVPARNIVLIGFMGSGKSTVGRELGKLLGYPIVDTDHKIEEQEGLTIPEIFSTKGEDYFRTTETKLIQSLCEEGISHHIIATGGGLPMREENRPLIRQLGYVVWLQADVDTILNRTSRNSNRPLLQTENPRKTIEELLEKRNPVYEDVCHLRIRTSNLDIEETAHGILESARYFFAQS</sequence>
<evidence type="ECO:0000313" key="9">
    <source>
        <dbReference type="Proteomes" id="UP001424741"/>
    </source>
</evidence>
<dbReference type="InterPro" id="IPR031322">
    <property type="entry name" value="Shikimate/glucono_kinase"/>
</dbReference>
<keyword evidence="7" id="KW-0460">Magnesium</keyword>
<gene>
    <name evidence="7 8" type="primary">aroK</name>
    <name evidence="8" type="ORF">Rhal01_01702</name>
</gene>
<dbReference type="EMBL" id="BAABRL010000004">
    <property type="protein sequence ID" value="GAA5495525.1"/>
    <property type="molecule type" value="Genomic_DNA"/>
</dbReference>
<evidence type="ECO:0000256" key="2">
    <source>
        <dbReference type="ARBA" id="ARBA00022679"/>
    </source>
</evidence>
<dbReference type="CDD" id="cd00464">
    <property type="entry name" value="SK"/>
    <property type="match status" value="1"/>
</dbReference>
<dbReference type="PANTHER" id="PTHR21087:SF16">
    <property type="entry name" value="SHIKIMATE KINASE 1, CHLOROPLASTIC"/>
    <property type="match status" value="1"/>
</dbReference>
<evidence type="ECO:0000256" key="7">
    <source>
        <dbReference type="HAMAP-Rule" id="MF_00109"/>
    </source>
</evidence>
<dbReference type="PRINTS" id="PR01100">
    <property type="entry name" value="SHIKIMTKNASE"/>
</dbReference>
<keyword evidence="7" id="KW-0479">Metal-binding</keyword>
<dbReference type="Proteomes" id="UP001424741">
    <property type="component" value="Unassembled WGS sequence"/>
</dbReference>
<keyword evidence="3 7" id="KW-0547">Nucleotide-binding</keyword>
<feature type="binding site" evidence="7">
    <location>
        <position position="107"/>
    </location>
    <ligand>
        <name>substrate</name>
    </ligand>
</feature>
<comment type="subunit">
    <text evidence="7">Monomer.</text>
</comment>
<dbReference type="Gene3D" id="3.40.50.300">
    <property type="entry name" value="P-loop containing nucleotide triphosphate hydrolases"/>
    <property type="match status" value="1"/>
</dbReference>
<keyword evidence="1 7" id="KW-0028">Amino-acid biosynthesis</keyword>
<dbReference type="GO" id="GO:0016301">
    <property type="term" value="F:kinase activity"/>
    <property type="evidence" value="ECO:0007669"/>
    <property type="project" value="UniProtKB-KW"/>
</dbReference>
<comment type="function">
    <text evidence="7">Catalyzes the specific phosphorylation of the 3-hydroxyl group of shikimic acid using ATP as a cosubstrate.</text>
</comment>
<feature type="binding site" evidence="7">
    <location>
        <position position="145"/>
    </location>
    <ligand>
        <name>ATP</name>
        <dbReference type="ChEBI" id="CHEBI:30616"/>
    </ligand>
</feature>
<evidence type="ECO:0000313" key="8">
    <source>
        <dbReference type="EMBL" id="GAA5495525.1"/>
    </source>
</evidence>
<dbReference type="InterPro" id="IPR000623">
    <property type="entry name" value="Shikimate_kinase/TSH1"/>
</dbReference>
<comment type="cofactor">
    <cofactor evidence="7">
        <name>Mg(2+)</name>
        <dbReference type="ChEBI" id="CHEBI:18420"/>
    </cofactor>
    <text evidence="7">Binds 1 Mg(2+) ion per subunit.</text>
</comment>
<dbReference type="EC" id="2.7.1.71" evidence="7"/>
<evidence type="ECO:0000256" key="1">
    <source>
        <dbReference type="ARBA" id="ARBA00022605"/>
    </source>
</evidence>
<reference evidence="8 9" key="1">
    <citation type="submission" date="2024-02" db="EMBL/GenBank/DDBJ databases">
        <title>Rubritalea halochordaticola NBRC 107102.</title>
        <authorList>
            <person name="Ichikawa N."/>
            <person name="Katano-Makiyama Y."/>
            <person name="Hidaka K."/>
        </authorList>
    </citation>
    <scope>NUCLEOTIDE SEQUENCE [LARGE SCALE GENOMIC DNA]</scope>
    <source>
        <strain evidence="8 9">NBRC 107102</strain>
    </source>
</reference>
<feature type="binding site" evidence="7">
    <location>
        <position position="59"/>
    </location>
    <ligand>
        <name>substrate</name>
    </ligand>
</feature>
<feature type="binding site" evidence="7">
    <location>
        <position position="83"/>
    </location>
    <ligand>
        <name>substrate</name>
    </ligand>
</feature>
<keyword evidence="9" id="KW-1185">Reference proteome</keyword>
<comment type="catalytic activity">
    <reaction evidence="7">
        <text>shikimate + ATP = 3-phosphoshikimate + ADP + H(+)</text>
        <dbReference type="Rhea" id="RHEA:13121"/>
        <dbReference type="ChEBI" id="CHEBI:15378"/>
        <dbReference type="ChEBI" id="CHEBI:30616"/>
        <dbReference type="ChEBI" id="CHEBI:36208"/>
        <dbReference type="ChEBI" id="CHEBI:145989"/>
        <dbReference type="ChEBI" id="CHEBI:456216"/>
        <dbReference type="EC" id="2.7.1.71"/>
    </reaction>
</comment>
<dbReference type="SUPFAM" id="SSF52540">
    <property type="entry name" value="P-loop containing nucleoside triphosphate hydrolases"/>
    <property type="match status" value="1"/>
</dbReference>
<evidence type="ECO:0000256" key="5">
    <source>
        <dbReference type="ARBA" id="ARBA00022840"/>
    </source>
</evidence>
<keyword evidence="7" id="KW-0963">Cytoplasm</keyword>
<dbReference type="HAMAP" id="MF_00109">
    <property type="entry name" value="Shikimate_kinase"/>
    <property type="match status" value="1"/>
</dbReference>
<dbReference type="RefSeq" id="WP_346188309.1">
    <property type="nucleotide sequence ID" value="NZ_BAABRL010000004.1"/>
</dbReference>
<feature type="binding site" evidence="7">
    <location>
        <position position="41"/>
    </location>
    <ligand>
        <name>Mg(2+)</name>
        <dbReference type="ChEBI" id="CHEBI:18420"/>
    </ligand>
</feature>
<organism evidence="8 9">
    <name type="scientific">Rubritalea halochordaticola</name>
    <dbReference type="NCBI Taxonomy" id="714537"/>
    <lineage>
        <taxon>Bacteria</taxon>
        <taxon>Pseudomonadati</taxon>
        <taxon>Verrucomicrobiota</taxon>
        <taxon>Verrucomicrobiia</taxon>
        <taxon>Verrucomicrobiales</taxon>
        <taxon>Rubritaleaceae</taxon>
        <taxon>Rubritalea</taxon>
    </lineage>
</organism>
<accession>A0ABP9UYQ3</accession>
<dbReference type="Pfam" id="PF01202">
    <property type="entry name" value="SKI"/>
    <property type="match status" value="1"/>
</dbReference>